<organism evidence="3 4">
    <name type="scientific">Vibrio artabrorum</name>
    <dbReference type="NCBI Taxonomy" id="446374"/>
    <lineage>
        <taxon>Bacteria</taxon>
        <taxon>Pseudomonadati</taxon>
        <taxon>Pseudomonadota</taxon>
        <taxon>Gammaproteobacteria</taxon>
        <taxon>Vibrionales</taxon>
        <taxon>Vibrionaceae</taxon>
        <taxon>Vibrio</taxon>
    </lineage>
</organism>
<dbReference type="Proteomes" id="UP001223712">
    <property type="component" value="Unassembled WGS sequence"/>
</dbReference>
<protein>
    <submittedName>
        <fullName evidence="3">GTP-binding protein</fullName>
    </submittedName>
</protein>
<name>A0ABT8CIG6_9VIBR</name>
<evidence type="ECO:0000313" key="4">
    <source>
        <dbReference type="Proteomes" id="UP001223712"/>
    </source>
</evidence>
<sequence length="205" mass="22576">MWKTPLAIIALMLVSLTGFASEAEQEQAPLINVDMTLDLDGMEKYAQDASESLEVISQSLQAIVNNPNLSGDQQQALNQTIESINKFATSTKTSLHQLPQAIDQSRHAFKQTSQVLLDDIQTKIIIALAAVIAVIVIALTAIYLLILKPMQQTLVKATNNISSMAQSIQITAEALKYSTEKQQQIMDHIEHSPTQYTNKENAVDQ</sequence>
<gene>
    <name evidence="3" type="ORF">QWY96_05895</name>
</gene>
<proteinExistence type="predicted"/>
<evidence type="ECO:0000256" key="2">
    <source>
        <dbReference type="SAM" id="SignalP"/>
    </source>
</evidence>
<keyword evidence="1" id="KW-0472">Membrane</keyword>
<accession>A0ABT8CIG6</accession>
<feature type="chain" id="PRO_5046665839" evidence="2">
    <location>
        <begin position="21"/>
        <end position="205"/>
    </location>
</feature>
<feature type="transmembrane region" description="Helical" evidence="1">
    <location>
        <begin position="124"/>
        <end position="146"/>
    </location>
</feature>
<comment type="caution">
    <text evidence="3">The sequence shown here is derived from an EMBL/GenBank/DDBJ whole genome shotgun (WGS) entry which is preliminary data.</text>
</comment>
<feature type="signal peptide" evidence="2">
    <location>
        <begin position="1"/>
        <end position="20"/>
    </location>
</feature>
<keyword evidence="4" id="KW-1185">Reference proteome</keyword>
<reference evidence="4" key="1">
    <citation type="journal article" date="2019" name="Int. J. Syst. Evol. Microbiol.">
        <title>The Global Catalogue of Microorganisms (GCM) 10K type strain sequencing project: providing services to taxonomists for standard genome sequencing and annotation.</title>
        <authorList>
            <consortium name="The Broad Institute Genomics Platform"/>
            <consortium name="The Broad Institute Genome Sequencing Center for Infectious Disease"/>
            <person name="Wu L."/>
            <person name="Ma J."/>
        </authorList>
    </citation>
    <scope>NUCLEOTIDE SEQUENCE [LARGE SCALE GENOMIC DNA]</scope>
    <source>
        <strain evidence="4">CECT 7226</strain>
    </source>
</reference>
<dbReference type="RefSeq" id="WP_261838550.1">
    <property type="nucleotide sequence ID" value="NZ_AP025458.1"/>
</dbReference>
<dbReference type="EMBL" id="JAUFQY010000001">
    <property type="protein sequence ID" value="MDN3700546.1"/>
    <property type="molecule type" value="Genomic_DNA"/>
</dbReference>
<keyword evidence="1" id="KW-1133">Transmembrane helix</keyword>
<evidence type="ECO:0000256" key="1">
    <source>
        <dbReference type="SAM" id="Phobius"/>
    </source>
</evidence>
<keyword evidence="2" id="KW-0732">Signal</keyword>
<evidence type="ECO:0000313" key="3">
    <source>
        <dbReference type="EMBL" id="MDN3700546.1"/>
    </source>
</evidence>
<keyword evidence="1" id="KW-0812">Transmembrane</keyword>